<keyword evidence="1" id="KW-0812">Transmembrane</keyword>
<keyword evidence="1" id="KW-1133">Transmembrane helix</keyword>
<reference evidence="2" key="1">
    <citation type="journal article" date="2022" name="IScience">
        <title>Evolution of zygomycete secretomes and the origins of terrestrial fungal ecologies.</title>
        <authorList>
            <person name="Chang Y."/>
            <person name="Wang Y."/>
            <person name="Mondo S."/>
            <person name="Ahrendt S."/>
            <person name="Andreopoulos W."/>
            <person name="Barry K."/>
            <person name="Beard J."/>
            <person name="Benny G.L."/>
            <person name="Blankenship S."/>
            <person name="Bonito G."/>
            <person name="Cuomo C."/>
            <person name="Desiro A."/>
            <person name="Gervers K.A."/>
            <person name="Hundley H."/>
            <person name="Kuo A."/>
            <person name="LaButti K."/>
            <person name="Lang B.F."/>
            <person name="Lipzen A."/>
            <person name="O'Donnell K."/>
            <person name="Pangilinan J."/>
            <person name="Reynolds N."/>
            <person name="Sandor L."/>
            <person name="Smith M.E."/>
            <person name="Tsang A."/>
            <person name="Grigoriev I.V."/>
            <person name="Stajich J.E."/>
            <person name="Spatafora J.W."/>
        </authorList>
    </citation>
    <scope>NUCLEOTIDE SEQUENCE</scope>
    <source>
        <strain evidence="2">RSA 2281</strain>
    </source>
</reference>
<evidence type="ECO:0000256" key="1">
    <source>
        <dbReference type="SAM" id="Phobius"/>
    </source>
</evidence>
<evidence type="ECO:0000313" key="2">
    <source>
        <dbReference type="EMBL" id="KAI9243927.1"/>
    </source>
</evidence>
<dbReference type="AlphaFoldDB" id="A0AAD5JWE7"/>
<feature type="transmembrane region" description="Helical" evidence="1">
    <location>
        <begin position="53"/>
        <end position="70"/>
    </location>
</feature>
<dbReference type="EMBL" id="JAIXMP010000065">
    <property type="protein sequence ID" value="KAI9243927.1"/>
    <property type="molecule type" value="Genomic_DNA"/>
</dbReference>
<keyword evidence="1" id="KW-0472">Membrane</keyword>
<keyword evidence="3" id="KW-1185">Reference proteome</keyword>
<dbReference type="Proteomes" id="UP001209540">
    <property type="component" value="Unassembled WGS sequence"/>
</dbReference>
<protein>
    <submittedName>
        <fullName evidence="2">Uncharacterized protein</fullName>
    </submittedName>
</protein>
<evidence type="ECO:0000313" key="3">
    <source>
        <dbReference type="Proteomes" id="UP001209540"/>
    </source>
</evidence>
<gene>
    <name evidence="2" type="ORF">BDA99DRAFT_314683</name>
</gene>
<accession>A0AAD5JWE7</accession>
<comment type="caution">
    <text evidence="2">The sequence shown here is derived from an EMBL/GenBank/DDBJ whole genome shotgun (WGS) entry which is preliminary data.</text>
</comment>
<proteinExistence type="predicted"/>
<name>A0AAD5JWE7_9FUNG</name>
<reference evidence="2" key="2">
    <citation type="submission" date="2023-02" db="EMBL/GenBank/DDBJ databases">
        <authorList>
            <consortium name="DOE Joint Genome Institute"/>
            <person name="Mondo S.J."/>
            <person name="Chang Y."/>
            <person name="Wang Y."/>
            <person name="Ahrendt S."/>
            <person name="Andreopoulos W."/>
            <person name="Barry K."/>
            <person name="Beard J."/>
            <person name="Benny G.L."/>
            <person name="Blankenship S."/>
            <person name="Bonito G."/>
            <person name="Cuomo C."/>
            <person name="Desiro A."/>
            <person name="Gervers K.A."/>
            <person name="Hundley H."/>
            <person name="Kuo A."/>
            <person name="LaButti K."/>
            <person name="Lang B.F."/>
            <person name="Lipzen A."/>
            <person name="O'Donnell K."/>
            <person name="Pangilinan J."/>
            <person name="Reynolds N."/>
            <person name="Sandor L."/>
            <person name="Smith M.W."/>
            <person name="Tsang A."/>
            <person name="Grigoriev I.V."/>
            <person name="Stajich J.E."/>
            <person name="Spatafora J.W."/>
        </authorList>
    </citation>
    <scope>NUCLEOTIDE SEQUENCE</scope>
    <source>
        <strain evidence="2">RSA 2281</strain>
    </source>
</reference>
<organism evidence="2 3">
    <name type="scientific">Phascolomyces articulosus</name>
    <dbReference type="NCBI Taxonomy" id="60185"/>
    <lineage>
        <taxon>Eukaryota</taxon>
        <taxon>Fungi</taxon>
        <taxon>Fungi incertae sedis</taxon>
        <taxon>Mucoromycota</taxon>
        <taxon>Mucoromycotina</taxon>
        <taxon>Mucoromycetes</taxon>
        <taxon>Mucorales</taxon>
        <taxon>Lichtheimiaceae</taxon>
        <taxon>Phascolomyces</taxon>
    </lineage>
</organism>
<sequence length="110" mass="13143">MTCIQTFYISILYIHAYYKMSIFLFAYICLYSLPHLSINLGTPFLSFSSFNHPYHYIIIIILFIPIFYIIPRIHASFLFFFFCIYKNNNNDINTMYNDGSDVDTYFIFSS</sequence>
<feature type="transmembrane region" description="Helical" evidence="1">
    <location>
        <begin position="12"/>
        <end position="33"/>
    </location>
</feature>